<dbReference type="EMBL" id="FMUS01000005">
    <property type="protein sequence ID" value="SCY25739.1"/>
    <property type="molecule type" value="Genomic_DNA"/>
</dbReference>
<evidence type="ECO:0000313" key="2">
    <source>
        <dbReference type="Proteomes" id="UP000198636"/>
    </source>
</evidence>
<organism evidence="1 2">
    <name type="scientific">Alkaliphilus peptidifermentans DSM 18978</name>
    <dbReference type="NCBI Taxonomy" id="1120976"/>
    <lineage>
        <taxon>Bacteria</taxon>
        <taxon>Bacillati</taxon>
        <taxon>Bacillota</taxon>
        <taxon>Clostridia</taxon>
        <taxon>Peptostreptococcales</taxon>
        <taxon>Natronincolaceae</taxon>
        <taxon>Alkaliphilus</taxon>
    </lineage>
</organism>
<dbReference type="STRING" id="1120976.SAMN03080606_01143"/>
<gene>
    <name evidence="1" type="ORF">SAMN03080606_01143</name>
</gene>
<dbReference type="RefSeq" id="WP_091540994.1">
    <property type="nucleotide sequence ID" value="NZ_FMUS01000005.1"/>
</dbReference>
<evidence type="ECO:0008006" key="3">
    <source>
        <dbReference type="Google" id="ProtNLM"/>
    </source>
</evidence>
<dbReference type="Proteomes" id="UP000198636">
    <property type="component" value="Unassembled WGS sequence"/>
</dbReference>
<reference evidence="1 2" key="1">
    <citation type="submission" date="2016-10" db="EMBL/GenBank/DDBJ databases">
        <authorList>
            <person name="de Groot N.N."/>
        </authorList>
    </citation>
    <scope>NUCLEOTIDE SEQUENCE [LARGE SCALE GENOMIC DNA]</scope>
    <source>
        <strain evidence="1 2">DSM 18978</strain>
    </source>
</reference>
<proteinExistence type="predicted"/>
<dbReference type="OrthoDB" id="9812979at2"/>
<keyword evidence="2" id="KW-1185">Reference proteome</keyword>
<dbReference type="AlphaFoldDB" id="A0A1G5EFI4"/>
<accession>A0A1G5EFI4</accession>
<sequence length="68" mass="7937">MDKFFSQKNCDRCGKDLKNGRIMSMFNEDCICLECKDKEKLDKDYKKAADTELEEVKKGNYNFKGIKG</sequence>
<name>A0A1G5EFI4_9FIRM</name>
<evidence type="ECO:0000313" key="1">
    <source>
        <dbReference type="EMBL" id="SCY25739.1"/>
    </source>
</evidence>
<protein>
    <recommendedName>
        <fullName evidence="3">Gamma-glutamylcyclotransferase</fullName>
    </recommendedName>
</protein>